<sequence length="584" mass="67545">MRIGVSGPTFYDFFVEHGHPSPWPAIGEGDCVPLSRTSAESLEHTRNWINQCLSQHEKCRLDEPSFLPTRVLDLGAPQSSLDAPIKLIEPESGTEDPYVCLSHCWGHNGQTLTTTTDNILDRKTSIPLDSLPPLFKDVVQITRRLGYQYLWIDSLCILQNSEKDWEWEACRMATVYSNAIFTIAALSASCSQECLSYHDENERRKLGLDSLERFGYQESSITVAGADSNSSKVYVRAEIPHVSGPVYNHQAENWPLLTRGWAYQERRLSGRILKFSKRELLWECSEHKICQCTDSQPPSLYKLWYNKAMKIKGSWHDSIGIQWRQMVIEYTALELTQNSDRLPAFRGIARQMSRFFPCGYLDGIWEGPTLIPDLMWMRSYNFEPGPPRPTHRFHWPSWSWASVDGPIDYYSFRDDPDFVQPMIDIIDCCSAYNPIDERYPLCGWIRVAAHMEARTWRVQIGTGEFWKDARRGGHYLFPRRQPFGARAEDDVELNNSMVHHDYDWSAESIDQISESTVLHLAKIAIVFHDLREEERECALLLRKKPGREDTYQRVGLVHVGIRPWRGAQPPRLKWEEQKTEITIL</sequence>
<dbReference type="AlphaFoldDB" id="A0A6A6XYJ2"/>
<dbReference type="RefSeq" id="XP_033568454.1">
    <property type="nucleotide sequence ID" value="XM_033721553.1"/>
</dbReference>
<dbReference type="EMBL" id="MU003730">
    <property type="protein sequence ID" value="KAF2801490.1"/>
    <property type="molecule type" value="Genomic_DNA"/>
</dbReference>
<dbReference type="PANTHER" id="PTHR33112:SF9">
    <property type="entry name" value="HETEROKARYON INCOMPATIBILITY DOMAIN-CONTAINING PROTEIN"/>
    <property type="match status" value="1"/>
</dbReference>
<name>A0A6A6XYJ2_9PEZI</name>
<evidence type="ECO:0000259" key="1">
    <source>
        <dbReference type="Pfam" id="PF06985"/>
    </source>
</evidence>
<gene>
    <name evidence="2 4" type="ORF">BDZ99DRAFT_469672</name>
</gene>
<dbReference type="OrthoDB" id="3486565at2759"/>
<dbReference type="Proteomes" id="UP000504636">
    <property type="component" value="Unplaced"/>
</dbReference>
<evidence type="ECO:0000313" key="3">
    <source>
        <dbReference type="Proteomes" id="UP000504636"/>
    </source>
</evidence>
<dbReference type="PANTHER" id="PTHR33112">
    <property type="entry name" value="DOMAIN PROTEIN, PUTATIVE-RELATED"/>
    <property type="match status" value="1"/>
</dbReference>
<feature type="domain" description="Heterokaryon incompatibility" evidence="1">
    <location>
        <begin position="98"/>
        <end position="265"/>
    </location>
</feature>
<organism evidence="2">
    <name type="scientific">Mytilinidion resinicola</name>
    <dbReference type="NCBI Taxonomy" id="574789"/>
    <lineage>
        <taxon>Eukaryota</taxon>
        <taxon>Fungi</taxon>
        <taxon>Dikarya</taxon>
        <taxon>Ascomycota</taxon>
        <taxon>Pezizomycotina</taxon>
        <taxon>Dothideomycetes</taxon>
        <taxon>Pleosporomycetidae</taxon>
        <taxon>Mytilinidiales</taxon>
        <taxon>Mytilinidiaceae</taxon>
        <taxon>Mytilinidion</taxon>
    </lineage>
</organism>
<evidence type="ECO:0000313" key="4">
    <source>
        <dbReference type="RefSeq" id="XP_033568454.1"/>
    </source>
</evidence>
<keyword evidence="3" id="KW-1185">Reference proteome</keyword>
<dbReference type="InterPro" id="IPR010730">
    <property type="entry name" value="HET"/>
</dbReference>
<accession>A0A6A6XYJ2</accession>
<reference evidence="2 4" key="1">
    <citation type="journal article" date="2020" name="Stud. Mycol.">
        <title>101 Dothideomycetes genomes: a test case for predicting lifestyles and emergence of pathogens.</title>
        <authorList>
            <person name="Haridas S."/>
            <person name="Albert R."/>
            <person name="Binder M."/>
            <person name="Bloem J."/>
            <person name="Labutti K."/>
            <person name="Salamov A."/>
            <person name="Andreopoulos B."/>
            <person name="Baker S."/>
            <person name="Barry K."/>
            <person name="Bills G."/>
            <person name="Bluhm B."/>
            <person name="Cannon C."/>
            <person name="Castanera R."/>
            <person name="Culley D."/>
            <person name="Daum C."/>
            <person name="Ezra D."/>
            <person name="Gonzalez J."/>
            <person name="Henrissat B."/>
            <person name="Kuo A."/>
            <person name="Liang C."/>
            <person name="Lipzen A."/>
            <person name="Lutzoni F."/>
            <person name="Magnuson J."/>
            <person name="Mondo S."/>
            <person name="Nolan M."/>
            <person name="Ohm R."/>
            <person name="Pangilinan J."/>
            <person name="Park H.-J."/>
            <person name="Ramirez L."/>
            <person name="Alfaro M."/>
            <person name="Sun H."/>
            <person name="Tritt A."/>
            <person name="Yoshinaga Y."/>
            <person name="Zwiers L.-H."/>
            <person name="Turgeon B."/>
            <person name="Goodwin S."/>
            <person name="Spatafora J."/>
            <person name="Crous P."/>
            <person name="Grigoriev I."/>
        </authorList>
    </citation>
    <scope>NUCLEOTIDE SEQUENCE</scope>
    <source>
        <strain evidence="2 4">CBS 304.34</strain>
    </source>
</reference>
<dbReference type="GeneID" id="54462446"/>
<reference evidence="4" key="2">
    <citation type="submission" date="2020-04" db="EMBL/GenBank/DDBJ databases">
        <authorList>
            <consortium name="NCBI Genome Project"/>
        </authorList>
    </citation>
    <scope>NUCLEOTIDE SEQUENCE</scope>
    <source>
        <strain evidence="4">CBS 304.34</strain>
    </source>
</reference>
<proteinExistence type="predicted"/>
<protein>
    <submittedName>
        <fullName evidence="2 4">HET-domain-containing protein</fullName>
    </submittedName>
</protein>
<evidence type="ECO:0000313" key="2">
    <source>
        <dbReference type="EMBL" id="KAF2801490.1"/>
    </source>
</evidence>
<reference evidence="4" key="3">
    <citation type="submission" date="2025-04" db="UniProtKB">
        <authorList>
            <consortium name="RefSeq"/>
        </authorList>
    </citation>
    <scope>IDENTIFICATION</scope>
    <source>
        <strain evidence="4">CBS 304.34</strain>
    </source>
</reference>
<dbReference type="Pfam" id="PF06985">
    <property type="entry name" value="HET"/>
    <property type="match status" value="1"/>
</dbReference>